<dbReference type="Pfam" id="PF01420">
    <property type="entry name" value="Methylase_S"/>
    <property type="match status" value="1"/>
</dbReference>
<dbReference type="PANTHER" id="PTHR43140">
    <property type="entry name" value="TYPE-1 RESTRICTION ENZYME ECOKI SPECIFICITY PROTEIN"/>
    <property type="match status" value="1"/>
</dbReference>
<keyword evidence="6" id="KW-0378">Hydrolase</keyword>
<evidence type="ECO:0000256" key="3">
    <source>
        <dbReference type="ARBA" id="ARBA00023125"/>
    </source>
</evidence>
<proteinExistence type="inferred from homology"/>
<gene>
    <name evidence="6" type="ORF">H6G83_29315</name>
</gene>
<evidence type="ECO:0000256" key="2">
    <source>
        <dbReference type="ARBA" id="ARBA00022747"/>
    </source>
</evidence>
<dbReference type="GO" id="GO:0004519">
    <property type="term" value="F:endonuclease activity"/>
    <property type="evidence" value="ECO:0007669"/>
    <property type="project" value="UniProtKB-KW"/>
</dbReference>
<feature type="domain" description="Type I restriction modification DNA specificity" evidence="5">
    <location>
        <begin position="8"/>
        <end position="151"/>
    </location>
</feature>
<keyword evidence="2" id="KW-0680">Restriction system</keyword>
<keyword evidence="6" id="KW-0540">Nuclease</keyword>
<name>A0ABR8DBQ8_9NOST</name>
<evidence type="ECO:0000256" key="4">
    <source>
        <dbReference type="ARBA" id="ARBA00038652"/>
    </source>
</evidence>
<sequence>MSDYLKQFQKLDEVGAIARGKSKHRPRNDPFLYGGKYPFIQTGDVKHSNLYITEYSQTYNEKGLSQSKLWPVGTLCITIAANIADTAILKFPACFPDSIIGFIPYKNKAEVRFIKYCLDTYKIQIQAISQGTTQDNLSVEKLLSLKFRIPLPGLKQN</sequence>
<keyword evidence="7" id="KW-1185">Reference proteome</keyword>
<comment type="caution">
    <text evidence="6">The sequence shown here is derived from an EMBL/GenBank/DDBJ whole genome shotgun (WGS) entry which is preliminary data.</text>
</comment>
<keyword evidence="3" id="KW-0238">DNA-binding</keyword>
<reference evidence="6 7" key="1">
    <citation type="journal article" date="2020" name="ISME J.">
        <title>Comparative genomics reveals insights into cyanobacterial evolution and habitat adaptation.</title>
        <authorList>
            <person name="Chen M.Y."/>
            <person name="Teng W.K."/>
            <person name="Zhao L."/>
            <person name="Hu C.X."/>
            <person name="Zhou Y.K."/>
            <person name="Han B.P."/>
            <person name="Song L.R."/>
            <person name="Shu W.S."/>
        </authorList>
    </citation>
    <scope>NUCLEOTIDE SEQUENCE [LARGE SCALE GENOMIC DNA]</scope>
    <source>
        <strain evidence="6 7">FACHB-119</strain>
    </source>
</reference>
<dbReference type="RefSeq" id="WP_190478677.1">
    <property type="nucleotide sequence ID" value="NZ_JACJSG010000057.1"/>
</dbReference>
<dbReference type="InterPro" id="IPR044946">
    <property type="entry name" value="Restrct_endonuc_typeI_TRD_sf"/>
</dbReference>
<evidence type="ECO:0000313" key="7">
    <source>
        <dbReference type="Proteomes" id="UP000661112"/>
    </source>
</evidence>
<protein>
    <submittedName>
        <fullName evidence="6">Restriction endonuclease subunit S</fullName>
    </submittedName>
</protein>
<dbReference type="CDD" id="cd17282">
    <property type="entry name" value="RMtype1_S_Eco16444ORF1681_TRD1-CR1_like"/>
    <property type="match status" value="1"/>
</dbReference>
<dbReference type="SUPFAM" id="SSF116734">
    <property type="entry name" value="DNA methylase specificity domain"/>
    <property type="match status" value="1"/>
</dbReference>
<accession>A0ABR8DBQ8</accession>
<dbReference type="InterPro" id="IPR000055">
    <property type="entry name" value="Restrct_endonuc_typeI_TRD"/>
</dbReference>
<keyword evidence="6" id="KW-0255">Endonuclease</keyword>
<evidence type="ECO:0000259" key="5">
    <source>
        <dbReference type="Pfam" id="PF01420"/>
    </source>
</evidence>
<dbReference type="PANTHER" id="PTHR43140:SF1">
    <property type="entry name" value="TYPE I RESTRICTION ENZYME ECOKI SPECIFICITY SUBUNIT"/>
    <property type="match status" value="1"/>
</dbReference>
<comment type="similarity">
    <text evidence="1">Belongs to the type-I restriction system S methylase family.</text>
</comment>
<dbReference type="InterPro" id="IPR051212">
    <property type="entry name" value="Type-I_RE_S_subunit"/>
</dbReference>
<organism evidence="6 7">
    <name type="scientific">Anabaena azotica FACHB-119</name>
    <dbReference type="NCBI Taxonomy" id="947527"/>
    <lineage>
        <taxon>Bacteria</taxon>
        <taxon>Bacillati</taxon>
        <taxon>Cyanobacteriota</taxon>
        <taxon>Cyanophyceae</taxon>
        <taxon>Nostocales</taxon>
        <taxon>Nostocaceae</taxon>
        <taxon>Anabaena</taxon>
        <taxon>Anabaena azotica</taxon>
    </lineage>
</organism>
<evidence type="ECO:0000313" key="6">
    <source>
        <dbReference type="EMBL" id="MBD2504660.1"/>
    </source>
</evidence>
<dbReference type="Gene3D" id="3.90.220.20">
    <property type="entry name" value="DNA methylase specificity domains"/>
    <property type="match status" value="1"/>
</dbReference>
<comment type="subunit">
    <text evidence="4">The methyltransferase is composed of M and S polypeptides.</text>
</comment>
<dbReference type="Proteomes" id="UP000661112">
    <property type="component" value="Unassembled WGS sequence"/>
</dbReference>
<dbReference type="EMBL" id="JACJSG010000057">
    <property type="protein sequence ID" value="MBD2504660.1"/>
    <property type="molecule type" value="Genomic_DNA"/>
</dbReference>
<evidence type="ECO:0000256" key="1">
    <source>
        <dbReference type="ARBA" id="ARBA00010923"/>
    </source>
</evidence>